<dbReference type="EMBL" id="AEUX02000007">
    <property type="protein sequence ID" value="EHI69285.1"/>
    <property type="molecule type" value="Genomic_DNA"/>
</dbReference>
<dbReference type="AlphaFoldDB" id="G5K4N2"/>
<name>G5K4N2_9STRE</name>
<accession>G5K4N2</accession>
<keyword evidence="1" id="KW-0472">Membrane</keyword>
<evidence type="ECO:0000313" key="2">
    <source>
        <dbReference type="EMBL" id="EHI69285.1"/>
    </source>
</evidence>
<dbReference type="Proteomes" id="UP000003330">
    <property type="component" value="Unassembled WGS sequence"/>
</dbReference>
<keyword evidence="1" id="KW-1133">Transmembrane helix</keyword>
<reference evidence="2 3" key="1">
    <citation type="journal article" date="2014" name="Int. J. Syst. Evol. Microbiol.">
        <title>Phylogenomics and the dynamic genome evolution of the genus Streptococcus.</title>
        <authorList>
            <consortium name="The Broad Institute Genome Sequencing Platform"/>
            <person name="Richards V.P."/>
            <person name="Palmer S.R."/>
            <person name="Pavinski Bitar P.D."/>
            <person name="Qin X."/>
            <person name="Weinstock G.M."/>
            <person name="Highlander S.K."/>
            <person name="Town C.D."/>
            <person name="Burne R.A."/>
            <person name="Stanhope M.J."/>
        </authorList>
    </citation>
    <scope>NUCLEOTIDE SEQUENCE [LARGE SCALE GENOMIC DNA]</scope>
    <source>
        <strain evidence="2 3">707-05</strain>
    </source>
</reference>
<organism evidence="2 3">
    <name type="scientific">Streptococcus ictaluri 707-05</name>
    <dbReference type="NCBI Taxonomy" id="764299"/>
    <lineage>
        <taxon>Bacteria</taxon>
        <taxon>Bacillati</taxon>
        <taxon>Bacillota</taxon>
        <taxon>Bacilli</taxon>
        <taxon>Lactobacillales</taxon>
        <taxon>Streptococcaceae</taxon>
        <taxon>Streptococcus</taxon>
    </lineage>
</organism>
<keyword evidence="1" id="KW-0812">Transmembrane</keyword>
<evidence type="ECO:0000313" key="3">
    <source>
        <dbReference type="Proteomes" id="UP000003330"/>
    </source>
</evidence>
<sequence length="151" mass="17267">MKQTILNKRLTVKEITLSVILMVLSYSFLIGTDSLFKSIGSSFPEHKEVVTKLIATIRYLILDVLAALSLYVLYPKRVSLLFGKLKKGAWKRIVWWTFFGFILTLLLFLIGEVLDMSLTASTAAGNYFTFDWHNILFRLLAGWMPLLGEEL</sequence>
<feature type="transmembrane region" description="Helical" evidence="1">
    <location>
        <begin position="93"/>
        <end position="111"/>
    </location>
</feature>
<evidence type="ECO:0000256" key="1">
    <source>
        <dbReference type="SAM" id="Phobius"/>
    </source>
</evidence>
<protein>
    <submittedName>
        <fullName evidence="2">Uncharacterized protein</fullName>
    </submittedName>
</protein>
<proteinExistence type="predicted"/>
<dbReference type="STRING" id="764299.STRIC_1769"/>
<feature type="transmembrane region" description="Helical" evidence="1">
    <location>
        <begin position="49"/>
        <end position="73"/>
    </location>
</feature>
<keyword evidence="3" id="KW-1185">Reference proteome</keyword>
<feature type="transmembrane region" description="Helical" evidence="1">
    <location>
        <begin position="12"/>
        <end position="29"/>
    </location>
</feature>
<gene>
    <name evidence="2" type="ORF">STRIC_1769</name>
</gene>
<comment type="caution">
    <text evidence="2">The sequence shown here is derived from an EMBL/GenBank/DDBJ whole genome shotgun (WGS) entry which is preliminary data.</text>
</comment>
<dbReference type="RefSeq" id="WP_008090371.1">
    <property type="nucleotide sequence ID" value="NZ_AEUX02000007.1"/>
</dbReference>